<reference evidence="7 8" key="1">
    <citation type="submission" date="2020-05" db="EMBL/GenBank/DDBJ databases">
        <authorList>
            <person name="Niu N."/>
        </authorList>
    </citation>
    <scope>NUCLEOTIDE SEQUENCE [LARGE SCALE GENOMIC DNA]</scope>
    <source>
        <strain evidence="7 8">3340-03</strain>
    </source>
</reference>
<dbReference type="Gene3D" id="3.40.50.10610">
    <property type="entry name" value="ABC-type transport auxiliary lipoprotein component"/>
    <property type="match status" value="1"/>
</dbReference>
<dbReference type="RefSeq" id="WP_171680597.1">
    <property type="nucleotide sequence ID" value="NZ_JABGBN010000005.1"/>
</dbReference>
<dbReference type="EMBL" id="JABGBN010000005">
    <property type="protein sequence ID" value="NOL51896.1"/>
    <property type="molecule type" value="Genomic_DNA"/>
</dbReference>
<keyword evidence="4" id="KW-0564">Palmitate</keyword>
<protein>
    <submittedName>
        <fullName evidence="7">CsgG/HfaB family protein</fullName>
    </submittedName>
</protein>
<evidence type="ECO:0000256" key="3">
    <source>
        <dbReference type="ARBA" id="ARBA00023136"/>
    </source>
</evidence>
<evidence type="ECO:0000256" key="4">
    <source>
        <dbReference type="ARBA" id="ARBA00023139"/>
    </source>
</evidence>
<dbReference type="PROSITE" id="PS51257">
    <property type="entry name" value="PROKAR_LIPOPROTEIN"/>
    <property type="match status" value="1"/>
</dbReference>
<feature type="chain" id="PRO_5032880474" evidence="6">
    <location>
        <begin position="20"/>
        <end position="220"/>
    </location>
</feature>
<keyword evidence="8" id="KW-1185">Reference proteome</keyword>
<keyword evidence="5" id="KW-0449">Lipoprotein</keyword>
<dbReference type="Pfam" id="PF03783">
    <property type="entry name" value="CsgG"/>
    <property type="match status" value="1"/>
</dbReference>
<dbReference type="InterPro" id="IPR005534">
    <property type="entry name" value="Curli_assmbl/transp-comp_CsgG"/>
</dbReference>
<dbReference type="SUPFAM" id="SSF52964">
    <property type="entry name" value="TolB, N-terminal domain"/>
    <property type="match status" value="1"/>
</dbReference>
<accession>A0A849P4A1</accession>
<sequence>MKKYSLLATILSTSLLAGCAIESHRTVETHKVASYQTSYHGPKSTIAIGKFTNRSQYQQGVFSNGTDRLGSQANTILQTHLHQTGRFSVLDRSNLDETQFEAKLKGQRQQLKGAKYIITGDVTEFGRKTTGDKQLFGILGSGKTQTAYAKVNLNVVDTQTGEVIYASQGAGEYSLSSRELIGFGSTSGYDSTLNGKVLELAIRDAVNHLVTGIEQGHWHP</sequence>
<evidence type="ECO:0000256" key="2">
    <source>
        <dbReference type="ARBA" id="ARBA00022729"/>
    </source>
</evidence>
<gene>
    <name evidence="7" type="ORF">HKX39_06900</name>
</gene>
<proteinExistence type="predicted"/>
<evidence type="ECO:0000313" key="7">
    <source>
        <dbReference type="EMBL" id="NOL51896.1"/>
    </source>
</evidence>
<feature type="signal peptide" evidence="6">
    <location>
        <begin position="1"/>
        <end position="19"/>
    </location>
</feature>
<dbReference type="PANTHER" id="PTHR41164">
    <property type="entry name" value="CURLI PRODUCTION ASSEMBLY/TRANSPORT COMPONENT CSGG"/>
    <property type="match status" value="1"/>
</dbReference>
<dbReference type="AlphaFoldDB" id="A0A849P4A1"/>
<name>A0A849P4A1_9BURK</name>
<keyword evidence="2 6" id="KW-0732">Signal</keyword>
<dbReference type="Proteomes" id="UP000537862">
    <property type="component" value="Unassembled WGS sequence"/>
</dbReference>
<keyword evidence="3" id="KW-0472">Membrane</keyword>
<evidence type="ECO:0000313" key="8">
    <source>
        <dbReference type="Proteomes" id="UP000537862"/>
    </source>
</evidence>
<evidence type="ECO:0000256" key="1">
    <source>
        <dbReference type="ARBA" id="ARBA00022475"/>
    </source>
</evidence>
<dbReference type="PANTHER" id="PTHR41164:SF1">
    <property type="entry name" value="CURLI PRODUCTION ASSEMBLY_TRANSPORT COMPONENT CSGG"/>
    <property type="match status" value="1"/>
</dbReference>
<evidence type="ECO:0000256" key="5">
    <source>
        <dbReference type="ARBA" id="ARBA00023288"/>
    </source>
</evidence>
<evidence type="ECO:0000256" key="6">
    <source>
        <dbReference type="SAM" id="SignalP"/>
    </source>
</evidence>
<keyword evidence="1" id="KW-1003">Cell membrane</keyword>
<organism evidence="7 8">
    <name type="scientific">Pelistega suis</name>
    <dbReference type="NCBI Taxonomy" id="1631957"/>
    <lineage>
        <taxon>Bacteria</taxon>
        <taxon>Pseudomonadati</taxon>
        <taxon>Pseudomonadota</taxon>
        <taxon>Betaproteobacteria</taxon>
        <taxon>Burkholderiales</taxon>
        <taxon>Alcaligenaceae</taxon>
        <taxon>Pelistega</taxon>
    </lineage>
</organism>
<comment type="caution">
    <text evidence="7">The sequence shown here is derived from an EMBL/GenBank/DDBJ whole genome shotgun (WGS) entry which is preliminary data.</text>
</comment>
<dbReference type="GO" id="GO:0030288">
    <property type="term" value="C:outer membrane-bounded periplasmic space"/>
    <property type="evidence" value="ECO:0007669"/>
    <property type="project" value="InterPro"/>
</dbReference>